<name>A0ABD3CA45_9LAMI</name>
<dbReference type="Proteomes" id="UP001632038">
    <property type="component" value="Unassembled WGS sequence"/>
</dbReference>
<keyword evidence="2" id="KW-1185">Reference proteome</keyword>
<evidence type="ECO:0000313" key="1">
    <source>
        <dbReference type="EMBL" id="KAL3626459.1"/>
    </source>
</evidence>
<comment type="caution">
    <text evidence="1">The sequence shown here is derived from an EMBL/GenBank/DDBJ whole genome shotgun (WGS) entry which is preliminary data.</text>
</comment>
<reference evidence="2" key="1">
    <citation type="journal article" date="2024" name="IScience">
        <title>Strigolactones Initiate the Formation of Haustorium-like Structures in Castilleja.</title>
        <authorList>
            <person name="Buerger M."/>
            <person name="Peterson D."/>
            <person name="Chory J."/>
        </authorList>
    </citation>
    <scope>NUCLEOTIDE SEQUENCE [LARGE SCALE GENOMIC DNA]</scope>
</reference>
<evidence type="ECO:0008006" key="3">
    <source>
        <dbReference type="Google" id="ProtNLM"/>
    </source>
</evidence>
<dbReference type="EMBL" id="JAVIJP010000047">
    <property type="protein sequence ID" value="KAL3626459.1"/>
    <property type="molecule type" value="Genomic_DNA"/>
</dbReference>
<gene>
    <name evidence="1" type="ORF">CASFOL_030008</name>
</gene>
<accession>A0ABD3CA45</accession>
<evidence type="ECO:0000313" key="2">
    <source>
        <dbReference type="Proteomes" id="UP001632038"/>
    </source>
</evidence>
<proteinExistence type="predicted"/>
<organism evidence="1 2">
    <name type="scientific">Castilleja foliolosa</name>
    <dbReference type="NCBI Taxonomy" id="1961234"/>
    <lineage>
        <taxon>Eukaryota</taxon>
        <taxon>Viridiplantae</taxon>
        <taxon>Streptophyta</taxon>
        <taxon>Embryophyta</taxon>
        <taxon>Tracheophyta</taxon>
        <taxon>Spermatophyta</taxon>
        <taxon>Magnoliopsida</taxon>
        <taxon>eudicotyledons</taxon>
        <taxon>Gunneridae</taxon>
        <taxon>Pentapetalae</taxon>
        <taxon>asterids</taxon>
        <taxon>lamiids</taxon>
        <taxon>Lamiales</taxon>
        <taxon>Orobanchaceae</taxon>
        <taxon>Pedicularideae</taxon>
        <taxon>Castillejinae</taxon>
        <taxon>Castilleja</taxon>
    </lineage>
</organism>
<dbReference type="AlphaFoldDB" id="A0ABD3CA45"/>
<sequence>MCFFYSALAYASLSMVYKVVIVFHQEKDEGCCAILTVGVDESWRPLRTQYLSLESKKLLTYNNNKELLTTEGFVHWVSRIKFNCILTLNVETEVITEYSVTPISSCDNMLVHYYFSAVKYLTLLIGFRGLSWEVWEMKPDTGEWMKSPGIEGNDLKDRKDEIIRWIGKRDRKFKSFGSSSINLLPVGWLKYKEVLLFNAHSLTMRLAHEFCFAWNVRSKEMQFIELDINSNFYLVHRNSLVWLDGC</sequence>
<protein>
    <recommendedName>
        <fullName evidence="3">F-box associated domain-containing protein</fullName>
    </recommendedName>
</protein>